<sequence>MTAESKDEARPWWTTKSAAGGPSPPTPTQSPPAPAPVPVPAPAPLPGPDPADFVLGSTPDQAARSLADGWMDAAASMMAAERAARTPPRHPASHAVTANMSDRIGTFSPWATIHMEPRTAAVAAAAAANARAFAMPPALTPAPASSSPTSTSNGTAFPAPPPATLSRVNGAAHSSSPIAMACVVAAARVRDRTISDASLVSSPSAGTLSVRSVAGSFTGTPPMPPSVHGGGAPRFGSPGALVMAGVSGGGSSRDGESSDDDDEDVNGHAGRGSKQGAGADEDEEEVGGPRPGPPSTAAGARVRGLVDAFGADESFGILHGWDED</sequence>
<accession>A0A0L0RXF0</accession>
<feature type="compositionally biased region" description="Low complexity" evidence="1">
    <location>
        <begin position="140"/>
        <end position="152"/>
    </location>
</feature>
<keyword evidence="3" id="KW-1185">Reference proteome</keyword>
<gene>
    <name evidence="2" type="ORF">AMAG_17709</name>
</gene>
<reference evidence="2 3" key="1">
    <citation type="submission" date="2009-11" db="EMBL/GenBank/DDBJ databases">
        <title>Annotation of Allomyces macrogynus ATCC 38327.</title>
        <authorList>
            <consortium name="The Broad Institute Genome Sequencing Platform"/>
            <person name="Russ C."/>
            <person name="Cuomo C."/>
            <person name="Burger G."/>
            <person name="Gray M.W."/>
            <person name="Holland P.W.H."/>
            <person name="King N."/>
            <person name="Lang F.B.F."/>
            <person name="Roger A.J."/>
            <person name="Ruiz-Trillo I."/>
            <person name="Young S.K."/>
            <person name="Zeng Q."/>
            <person name="Gargeya S."/>
            <person name="Fitzgerald M."/>
            <person name="Haas B."/>
            <person name="Abouelleil A."/>
            <person name="Alvarado L."/>
            <person name="Arachchi H.M."/>
            <person name="Berlin A."/>
            <person name="Chapman S.B."/>
            <person name="Gearin G."/>
            <person name="Goldberg J."/>
            <person name="Griggs A."/>
            <person name="Gujja S."/>
            <person name="Hansen M."/>
            <person name="Heiman D."/>
            <person name="Howarth C."/>
            <person name="Larimer J."/>
            <person name="Lui A."/>
            <person name="MacDonald P.J.P."/>
            <person name="McCowen C."/>
            <person name="Montmayeur A."/>
            <person name="Murphy C."/>
            <person name="Neiman D."/>
            <person name="Pearson M."/>
            <person name="Priest M."/>
            <person name="Roberts A."/>
            <person name="Saif S."/>
            <person name="Shea T."/>
            <person name="Sisk P."/>
            <person name="Stolte C."/>
            <person name="Sykes S."/>
            <person name="Wortman J."/>
            <person name="Nusbaum C."/>
            <person name="Birren B."/>
        </authorList>
    </citation>
    <scope>NUCLEOTIDE SEQUENCE [LARGE SCALE GENOMIC DNA]</scope>
    <source>
        <strain evidence="2 3">ATCC 38327</strain>
    </source>
</reference>
<protein>
    <submittedName>
        <fullName evidence="2">Uncharacterized protein</fullName>
    </submittedName>
</protein>
<dbReference type="Proteomes" id="UP000054350">
    <property type="component" value="Unassembled WGS sequence"/>
</dbReference>
<feature type="region of interest" description="Disordered" evidence="1">
    <location>
        <begin position="216"/>
        <end position="300"/>
    </location>
</feature>
<dbReference type="VEuPathDB" id="FungiDB:AMAG_17709"/>
<dbReference type="EMBL" id="GG745328">
    <property type="protein sequence ID" value="KNE54830.1"/>
    <property type="molecule type" value="Genomic_DNA"/>
</dbReference>
<feature type="region of interest" description="Disordered" evidence="1">
    <location>
        <begin position="140"/>
        <end position="161"/>
    </location>
</feature>
<name>A0A0L0RXF0_ALLM3</name>
<feature type="compositionally biased region" description="Basic and acidic residues" evidence="1">
    <location>
        <begin position="1"/>
        <end position="10"/>
    </location>
</feature>
<feature type="region of interest" description="Disordered" evidence="1">
    <location>
        <begin position="1"/>
        <end position="59"/>
    </location>
</feature>
<feature type="compositionally biased region" description="Pro residues" evidence="1">
    <location>
        <begin position="22"/>
        <end position="49"/>
    </location>
</feature>
<dbReference type="AlphaFoldDB" id="A0A0L0RXF0"/>
<evidence type="ECO:0000313" key="2">
    <source>
        <dbReference type="EMBL" id="KNE54830.1"/>
    </source>
</evidence>
<reference evidence="3" key="2">
    <citation type="submission" date="2009-11" db="EMBL/GenBank/DDBJ databases">
        <title>The Genome Sequence of Allomyces macrogynus strain ATCC 38327.</title>
        <authorList>
            <consortium name="The Broad Institute Genome Sequencing Platform"/>
            <person name="Russ C."/>
            <person name="Cuomo C."/>
            <person name="Shea T."/>
            <person name="Young S.K."/>
            <person name="Zeng Q."/>
            <person name="Koehrsen M."/>
            <person name="Haas B."/>
            <person name="Borodovsky M."/>
            <person name="Guigo R."/>
            <person name="Alvarado L."/>
            <person name="Berlin A."/>
            <person name="Borenstein D."/>
            <person name="Chen Z."/>
            <person name="Engels R."/>
            <person name="Freedman E."/>
            <person name="Gellesch M."/>
            <person name="Goldberg J."/>
            <person name="Griggs A."/>
            <person name="Gujja S."/>
            <person name="Heiman D."/>
            <person name="Hepburn T."/>
            <person name="Howarth C."/>
            <person name="Jen D."/>
            <person name="Larson L."/>
            <person name="Lewis B."/>
            <person name="Mehta T."/>
            <person name="Park D."/>
            <person name="Pearson M."/>
            <person name="Roberts A."/>
            <person name="Saif S."/>
            <person name="Shenoy N."/>
            <person name="Sisk P."/>
            <person name="Stolte C."/>
            <person name="Sykes S."/>
            <person name="Walk T."/>
            <person name="White J."/>
            <person name="Yandava C."/>
            <person name="Burger G."/>
            <person name="Gray M.W."/>
            <person name="Holland P.W.H."/>
            <person name="King N."/>
            <person name="Lang F.B.F."/>
            <person name="Roger A.J."/>
            <person name="Ruiz-Trillo I."/>
            <person name="Lander E."/>
            <person name="Nusbaum C."/>
        </authorList>
    </citation>
    <scope>NUCLEOTIDE SEQUENCE [LARGE SCALE GENOMIC DNA]</scope>
    <source>
        <strain evidence="3">ATCC 38327</strain>
    </source>
</reference>
<proteinExistence type="predicted"/>
<organism evidence="2 3">
    <name type="scientific">Allomyces macrogynus (strain ATCC 38327)</name>
    <name type="common">Allomyces javanicus var. macrogynus</name>
    <dbReference type="NCBI Taxonomy" id="578462"/>
    <lineage>
        <taxon>Eukaryota</taxon>
        <taxon>Fungi</taxon>
        <taxon>Fungi incertae sedis</taxon>
        <taxon>Blastocladiomycota</taxon>
        <taxon>Blastocladiomycetes</taxon>
        <taxon>Blastocladiales</taxon>
        <taxon>Blastocladiaceae</taxon>
        <taxon>Allomyces</taxon>
    </lineage>
</organism>
<evidence type="ECO:0000313" key="3">
    <source>
        <dbReference type="Proteomes" id="UP000054350"/>
    </source>
</evidence>
<evidence type="ECO:0000256" key="1">
    <source>
        <dbReference type="SAM" id="MobiDB-lite"/>
    </source>
</evidence>